<evidence type="ECO:0008006" key="3">
    <source>
        <dbReference type="Google" id="ProtNLM"/>
    </source>
</evidence>
<evidence type="ECO:0000313" key="1">
    <source>
        <dbReference type="EMBL" id="MDT9685021.1"/>
    </source>
</evidence>
<gene>
    <name evidence="1" type="ORF">RND61_23600</name>
</gene>
<sequence length="232" mass="24158">MEFGNEVPRRTFDGILPDGWQERTLRIDPLHHPGLADGVVGTAEQAAYWAERITAAGPPPAAVLAYCSAVGLASALVEALPGPDVPLIVLDPAPAHPEAPQELLEELVQAMDESAEVPAITGLPASEALALGSSSLLSVVVACSSGLDEDILVELTGGQRAWLSFTLTAAEPAQTPPAPAYVLLSEGLDWPGSGQVYRVGVTAEELFRAPVVKELLTGLLATGRKEEACLPS</sequence>
<dbReference type="EMBL" id="JAWCTQ010000035">
    <property type="protein sequence ID" value="MDT9685021.1"/>
    <property type="molecule type" value="Genomic_DNA"/>
</dbReference>
<comment type="caution">
    <text evidence="1">The sequence shown here is derived from an EMBL/GenBank/DDBJ whole genome shotgun (WGS) entry which is preliminary data.</text>
</comment>
<protein>
    <recommendedName>
        <fullName evidence="3">Thioesterase domain-containing protein</fullName>
    </recommendedName>
</protein>
<keyword evidence="2" id="KW-1185">Reference proteome</keyword>
<proteinExistence type="predicted"/>
<name>A0ABU3QQG7_9ACTN</name>
<evidence type="ECO:0000313" key="2">
    <source>
        <dbReference type="Proteomes" id="UP001250181"/>
    </source>
</evidence>
<organism evidence="1 2">
    <name type="scientific">Streptomyces tamarix</name>
    <dbReference type="NCBI Taxonomy" id="3078565"/>
    <lineage>
        <taxon>Bacteria</taxon>
        <taxon>Bacillati</taxon>
        <taxon>Actinomycetota</taxon>
        <taxon>Actinomycetes</taxon>
        <taxon>Kitasatosporales</taxon>
        <taxon>Streptomycetaceae</taxon>
        <taxon>Streptomyces</taxon>
    </lineage>
</organism>
<dbReference type="RefSeq" id="WP_315880068.1">
    <property type="nucleotide sequence ID" value="NZ_JAWCTQ010000035.1"/>
</dbReference>
<dbReference type="Proteomes" id="UP001250181">
    <property type="component" value="Unassembled WGS sequence"/>
</dbReference>
<reference evidence="1 2" key="1">
    <citation type="submission" date="2023-09" db="EMBL/GenBank/DDBJ databases">
        <title>Streptomyces sp. nov.: A antagonism against Alternaria gaisen Producing Streptochlin, Isolated from Tamarix root soil.</title>
        <authorList>
            <person name="Chen Y."/>
        </authorList>
    </citation>
    <scope>NUCLEOTIDE SEQUENCE [LARGE SCALE GENOMIC DNA]</scope>
    <source>
        <strain evidence="1 2">TRM76323</strain>
    </source>
</reference>
<accession>A0ABU3QQG7</accession>